<evidence type="ECO:0000313" key="3">
    <source>
        <dbReference type="Ensembl" id="ENSBIXP00000033340.1"/>
    </source>
</evidence>
<organism evidence="3 4">
    <name type="scientific">Bos indicus x Bos taurus</name>
    <name type="common">Hybrid cattle</name>
    <dbReference type="NCBI Taxonomy" id="30522"/>
    <lineage>
        <taxon>Eukaryota</taxon>
        <taxon>Metazoa</taxon>
        <taxon>Chordata</taxon>
        <taxon>Craniata</taxon>
        <taxon>Vertebrata</taxon>
        <taxon>Euteleostomi</taxon>
        <taxon>Mammalia</taxon>
        <taxon>Eutheria</taxon>
        <taxon>Laurasiatheria</taxon>
        <taxon>Artiodactyla</taxon>
        <taxon>Ruminantia</taxon>
        <taxon>Pecora</taxon>
        <taxon>Bovidae</taxon>
        <taxon>Bovinae</taxon>
        <taxon>Bos</taxon>
    </lineage>
</organism>
<sequence length="192" mass="20587">PVSGLLSFPTHSRILTLPASTPAEHTLAAGSKNRAREGSAQQFCPTSHRLQSRIPASLQSLAGAGCAALGLIGDAWALRAPAQCGGRCARRGTAGVPSERVGACLLLLARAGRSMAEQELEALRKQRLAELQAKHGDPGDAAQQEAKHREAEMRNSILAQVLDQSARARCIRTRFNRNPRKSKPTNRKENNS</sequence>
<dbReference type="InterPro" id="IPR036883">
    <property type="entry name" value="PDCD5-like_sf"/>
</dbReference>
<feature type="region of interest" description="Disordered" evidence="2">
    <location>
        <begin position="170"/>
        <end position="192"/>
    </location>
</feature>
<dbReference type="Gene3D" id="1.10.8.140">
    <property type="entry name" value="PDCD5-like"/>
    <property type="match status" value="1"/>
</dbReference>
<feature type="compositionally biased region" description="Basic residues" evidence="2">
    <location>
        <begin position="170"/>
        <end position="185"/>
    </location>
</feature>
<reference evidence="3" key="2">
    <citation type="submission" date="2025-08" db="UniProtKB">
        <authorList>
            <consortium name="Ensembl"/>
        </authorList>
    </citation>
    <scope>IDENTIFICATION</scope>
</reference>
<dbReference type="Ensembl" id="ENSBIXT00000044749.1">
    <property type="protein sequence ID" value="ENSBIXP00000033340.1"/>
    <property type="gene ID" value="ENSBIXG00000016125.1"/>
</dbReference>
<dbReference type="SUPFAM" id="SSF46950">
    <property type="entry name" value="Double-stranded DNA-binding domain"/>
    <property type="match status" value="1"/>
</dbReference>
<dbReference type="GO" id="GO:0005634">
    <property type="term" value="C:nucleus"/>
    <property type="evidence" value="ECO:0007669"/>
    <property type="project" value="TreeGrafter"/>
</dbReference>
<dbReference type="Proteomes" id="UP000314981">
    <property type="component" value="Chromosome 18"/>
</dbReference>
<comment type="similarity">
    <text evidence="1">Belongs to the PDCD5 family.</text>
</comment>
<dbReference type="GO" id="GO:0003677">
    <property type="term" value="F:DNA binding"/>
    <property type="evidence" value="ECO:0007669"/>
    <property type="project" value="InterPro"/>
</dbReference>
<reference evidence="3" key="3">
    <citation type="submission" date="2025-09" db="UniProtKB">
        <authorList>
            <consortium name="Ensembl"/>
        </authorList>
    </citation>
    <scope>IDENTIFICATION</scope>
</reference>
<dbReference type="PANTHER" id="PTHR10840:SF0">
    <property type="entry name" value="PROGRAMMED CELL DEATH PROTEIN 5"/>
    <property type="match status" value="1"/>
</dbReference>
<dbReference type="InterPro" id="IPR002836">
    <property type="entry name" value="PDCD5-like"/>
</dbReference>
<dbReference type="Pfam" id="PF01984">
    <property type="entry name" value="dsDNA_bind"/>
    <property type="match status" value="1"/>
</dbReference>
<accession>A0A4W2E2B7</accession>
<evidence type="ECO:0000313" key="4">
    <source>
        <dbReference type="Proteomes" id="UP000314981"/>
    </source>
</evidence>
<dbReference type="AlphaFoldDB" id="A0A4W2E2B7"/>
<proteinExistence type="inferred from homology"/>
<keyword evidence="4" id="KW-1185">Reference proteome</keyword>
<reference evidence="3 4" key="1">
    <citation type="submission" date="2018-11" db="EMBL/GenBank/DDBJ databases">
        <title>Haplotype-resolved cattle genomes.</title>
        <authorList>
            <person name="Low W.Y."/>
            <person name="Tearle R."/>
            <person name="Bickhart D.M."/>
            <person name="Rosen B.D."/>
            <person name="Koren S."/>
            <person name="Rhie A."/>
            <person name="Hiendleder S."/>
            <person name="Phillippy A.M."/>
            <person name="Smith T.P.L."/>
            <person name="Williams J.L."/>
        </authorList>
    </citation>
    <scope>NUCLEOTIDE SEQUENCE [LARGE SCALE GENOMIC DNA]</scope>
</reference>
<evidence type="ECO:0000256" key="1">
    <source>
        <dbReference type="ARBA" id="ARBA00010490"/>
    </source>
</evidence>
<dbReference type="GO" id="GO:0005829">
    <property type="term" value="C:cytosol"/>
    <property type="evidence" value="ECO:0007669"/>
    <property type="project" value="TreeGrafter"/>
</dbReference>
<name>A0A4W2E2B7_BOBOX</name>
<evidence type="ECO:0000256" key="2">
    <source>
        <dbReference type="SAM" id="MobiDB-lite"/>
    </source>
</evidence>
<protein>
    <submittedName>
        <fullName evidence="3">Programmed cell death 5</fullName>
    </submittedName>
</protein>
<dbReference type="PANTHER" id="PTHR10840">
    <property type="entry name" value="PROGRAMMED CELL DEATH PROTEIN 5"/>
    <property type="match status" value="1"/>
</dbReference>
<dbReference type="STRING" id="30522.A0A4W2E2B7"/>